<organism evidence="1">
    <name type="scientific">Arundo donax</name>
    <name type="common">Giant reed</name>
    <name type="synonym">Donax arundinaceus</name>
    <dbReference type="NCBI Taxonomy" id="35708"/>
    <lineage>
        <taxon>Eukaryota</taxon>
        <taxon>Viridiplantae</taxon>
        <taxon>Streptophyta</taxon>
        <taxon>Embryophyta</taxon>
        <taxon>Tracheophyta</taxon>
        <taxon>Spermatophyta</taxon>
        <taxon>Magnoliopsida</taxon>
        <taxon>Liliopsida</taxon>
        <taxon>Poales</taxon>
        <taxon>Poaceae</taxon>
        <taxon>PACMAD clade</taxon>
        <taxon>Arundinoideae</taxon>
        <taxon>Arundineae</taxon>
        <taxon>Arundo</taxon>
    </lineage>
</organism>
<protein>
    <submittedName>
        <fullName evidence="1">Uncharacterized protein</fullName>
    </submittedName>
</protein>
<dbReference type="EMBL" id="GBRH01182001">
    <property type="protein sequence ID" value="JAE15895.1"/>
    <property type="molecule type" value="Transcribed_RNA"/>
</dbReference>
<dbReference type="AlphaFoldDB" id="A0A0A9FSR2"/>
<evidence type="ECO:0000313" key="1">
    <source>
        <dbReference type="EMBL" id="JAE15895.1"/>
    </source>
</evidence>
<sequence length="31" mass="3474">MLSAFRYACPSLSYIERAVIPVAKFLSSKKP</sequence>
<proteinExistence type="predicted"/>
<reference evidence="1" key="1">
    <citation type="submission" date="2014-09" db="EMBL/GenBank/DDBJ databases">
        <authorList>
            <person name="Magalhaes I.L.F."/>
            <person name="Oliveira U."/>
            <person name="Santos F.R."/>
            <person name="Vidigal T.H.D.A."/>
            <person name="Brescovit A.D."/>
            <person name="Santos A.J."/>
        </authorList>
    </citation>
    <scope>NUCLEOTIDE SEQUENCE</scope>
    <source>
        <tissue evidence="1">Shoot tissue taken approximately 20 cm above the soil surface</tissue>
    </source>
</reference>
<reference evidence="1" key="2">
    <citation type="journal article" date="2015" name="Data Brief">
        <title>Shoot transcriptome of the giant reed, Arundo donax.</title>
        <authorList>
            <person name="Barrero R.A."/>
            <person name="Guerrero F.D."/>
            <person name="Moolhuijzen P."/>
            <person name="Goolsby J.A."/>
            <person name="Tidwell J."/>
            <person name="Bellgard S.E."/>
            <person name="Bellgard M.I."/>
        </authorList>
    </citation>
    <scope>NUCLEOTIDE SEQUENCE</scope>
    <source>
        <tissue evidence="1">Shoot tissue taken approximately 20 cm above the soil surface</tissue>
    </source>
</reference>
<name>A0A0A9FSR2_ARUDO</name>
<accession>A0A0A9FSR2</accession>